<evidence type="ECO:0000256" key="3">
    <source>
        <dbReference type="ARBA" id="ARBA00022801"/>
    </source>
</evidence>
<dbReference type="Pfam" id="PF07519">
    <property type="entry name" value="Tannase"/>
    <property type="match status" value="1"/>
</dbReference>
<keyword evidence="3" id="KW-0378">Hydrolase</keyword>
<feature type="region of interest" description="Disordered" evidence="5">
    <location>
        <begin position="1"/>
        <end position="22"/>
    </location>
</feature>
<keyword evidence="7" id="KW-1185">Reference proteome</keyword>
<protein>
    <submittedName>
        <fullName evidence="6">Feruloyl esterase</fullName>
    </submittedName>
</protein>
<keyword evidence="4" id="KW-1015">Disulfide bond</keyword>
<dbReference type="RefSeq" id="WP_114470188.1">
    <property type="nucleotide sequence ID" value="NZ_QPJK01000007.1"/>
</dbReference>
<dbReference type="GO" id="GO:0052689">
    <property type="term" value="F:carboxylic ester hydrolase activity"/>
    <property type="evidence" value="ECO:0007669"/>
    <property type="project" value="UniProtKB-KW"/>
</dbReference>
<dbReference type="OrthoDB" id="8672133at2"/>
<accession>A0A368XQ64</accession>
<keyword evidence="2" id="KW-0732">Signal</keyword>
<name>A0A368XQ64_9BURK</name>
<evidence type="ECO:0000256" key="2">
    <source>
        <dbReference type="ARBA" id="ARBA00022729"/>
    </source>
</evidence>
<evidence type="ECO:0000313" key="6">
    <source>
        <dbReference type="EMBL" id="RCW68657.1"/>
    </source>
</evidence>
<dbReference type="PANTHER" id="PTHR33938">
    <property type="entry name" value="FERULOYL ESTERASE B-RELATED"/>
    <property type="match status" value="1"/>
</dbReference>
<dbReference type="PANTHER" id="PTHR33938:SF15">
    <property type="entry name" value="FERULOYL ESTERASE B-RELATED"/>
    <property type="match status" value="1"/>
</dbReference>
<feature type="compositionally biased region" description="Basic and acidic residues" evidence="5">
    <location>
        <begin position="1"/>
        <end position="16"/>
    </location>
</feature>
<evidence type="ECO:0000313" key="7">
    <source>
        <dbReference type="Proteomes" id="UP000252884"/>
    </source>
</evidence>
<evidence type="ECO:0000256" key="5">
    <source>
        <dbReference type="SAM" id="MobiDB-lite"/>
    </source>
</evidence>
<dbReference type="InterPro" id="IPR011118">
    <property type="entry name" value="Tannase/feruloyl_esterase"/>
</dbReference>
<evidence type="ECO:0000256" key="4">
    <source>
        <dbReference type="ARBA" id="ARBA00023157"/>
    </source>
</evidence>
<sequence>MPRLSDERDATPRRDAVSCPQRTTNFPKGISSTRCAVLALPLLALSACGGDDSDTVAPIAAACSQAFFTATWAADPSVSVLEVKDYKAGDALPNAAAEVAFNPTLSQTAVADLCFVKLVVGPAHAGPADAPSTSAGVGIEIWLPTKEHWNGRFHGMGSGNWGGGNDSLVGKISETATEAADGTFRSAPRVAGQDGSATSTTDKGHTGATHLSGAFLMNPDGSINTTGWENWSTRGLHLQAVRTKEAIKAYYGSAQKYSYFSGTSGSGRDAMAIVQYLPEDYDGVLAQMAGGNWTKWTTAWLYPQIVYQRDLGGPIAAGKLTSVSKAAIAACDVVGGQHLGYILDQSACRYDPTKDASVLCAADGGSNGTSDCVSQAEARAINKVWYGMTADGSVPDPAVDNGFDTGLAGVRKWYGFNRGTDITGIGFGASLIGADMVALELQNSQFAGPTFKNATGNGAELWKSMSYAELANAFDLGVALQPQFANASAGSPDLSAFKARGGKLIHTSAMNDSAIMPGGQDEYYRQVESMQGSLGATQTFYRLYQVPGQGHAYGSNGTANPDANNPVFGPGELMPRLIAWVENGTAPEGLQLRTTSTTAPVRTMPACAYPAKPTYVGGDVNTASSYACR</sequence>
<keyword evidence="1" id="KW-0719">Serine esterase</keyword>
<reference evidence="6 7" key="1">
    <citation type="submission" date="2018-07" db="EMBL/GenBank/DDBJ databases">
        <title>Genomic Encyclopedia of Type Strains, Phase IV (KMG-IV): sequencing the most valuable type-strain genomes for metagenomic binning, comparative biology and taxonomic classification.</title>
        <authorList>
            <person name="Goeker M."/>
        </authorList>
    </citation>
    <scope>NUCLEOTIDE SEQUENCE [LARGE SCALE GENOMIC DNA]</scope>
    <source>
        <strain evidence="6 7">DSM 21634</strain>
    </source>
</reference>
<proteinExistence type="predicted"/>
<organism evidence="6 7">
    <name type="scientific">Pseudorhodoferax soli</name>
    <dbReference type="NCBI Taxonomy" id="545864"/>
    <lineage>
        <taxon>Bacteria</taxon>
        <taxon>Pseudomonadati</taxon>
        <taxon>Pseudomonadota</taxon>
        <taxon>Betaproteobacteria</taxon>
        <taxon>Burkholderiales</taxon>
        <taxon>Comamonadaceae</taxon>
    </lineage>
</organism>
<comment type="caution">
    <text evidence="6">The sequence shown here is derived from an EMBL/GenBank/DDBJ whole genome shotgun (WGS) entry which is preliminary data.</text>
</comment>
<dbReference type="AlphaFoldDB" id="A0A368XQ64"/>
<dbReference type="EMBL" id="QPJK01000007">
    <property type="protein sequence ID" value="RCW68657.1"/>
    <property type="molecule type" value="Genomic_DNA"/>
</dbReference>
<gene>
    <name evidence="6" type="ORF">DES41_107178</name>
</gene>
<evidence type="ECO:0000256" key="1">
    <source>
        <dbReference type="ARBA" id="ARBA00022487"/>
    </source>
</evidence>
<dbReference type="Proteomes" id="UP000252884">
    <property type="component" value="Unassembled WGS sequence"/>
</dbReference>